<proteinExistence type="predicted"/>
<comment type="caution">
    <text evidence="2">The sequence shown here is derived from an EMBL/GenBank/DDBJ whole genome shotgun (WGS) entry which is preliminary data.</text>
</comment>
<sequence length="299" mass="34634">MTTPQGLRTPQRSTYDMFDEGEEHINQNVFTPCTRLSRMMIESQSNGQGRTRTANFSLPVTNFNEKLSSVVREDNEEESSSHPNLDMVLSADKISMSKDNQVFSFSEDEDSDEGDLFSSSLCPMSSPGRIYTKNSIFDDEPIHSFFEEDTEEDEDKDDDETNSYLDPTDSWPSKIHCNNYNFLKDQFETNHDGEGVSDEEDDTENRPPRFWIANKVEKKTRRTLPLKEDNSAHERLLLREIRFEDYLSDDEIHTKKKSLLGDGKSQKMRYMRTLSPPRYAKRKGKELVENTMPLSTVVF</sequence>
<evidence type="ECO:0000313" key="3">
    <source>
        <dbReference type="Proteomes" id="UP001476247"/>
    </source>
</evidence>
<dbReference type="EMBL" id="BAABUJ010000030">
    <property type="protein sequence ID" value="GAA5803719.1"/>
    <property type="molecule type" value="Genomic_DNA"/>
</dbReference>
<feature type="region of interest" description="Disordered" evidence="1">
    <location>
        <begin position="188"/>
        <end position="207"/>
    </location>
</feature>
<keyword evidence="3" id="KW-1185">Reference proteome</keyword>
<feature type="region of interest" description="Disordered" evidence="1">
    <location>
        <begin position="147"/>
        <end position="170"/>
    </location>
</feature>
<accession>A0ABP9Y9T8</accession>
<organism evidence="2 3">
    <name type="scientific">Helicostylum pulchrum</name>
    <dbReference type="NCBI Taxonomy" id="562976"/>
    <lineage>
        <taxon>Eukaryota</taxon>
        <taxon>Fungi</taxon>
        <taxon>Fungi incertae sedis</taxon>
        <taxon>Mucoromycota</taxon>
        <taxon>Mucoromycotina</taxon>
        <taxon>Mucoromycetes</taxon>
        <taxon>Mucorales</taxon>
        <taxon>Mucorineae</taxon>
        <taxon>Mucoraceae</taxon>
        <taxon>Helicostylum</taxon>
    </lineage>
</organism>
<reference evidence="2 3" key="1">
    <citation type="submission" date="2024-04" db="EMBL/GenBank/DDBJ databases">
        <title>genome sequences of Mucor flavus KT1a and Helicostylum pulchrum KT1b strains isolation_sourced from the surface of a dry-aged beef.</title>
        <authorList>
            <person name="Toyotome T."/>
            <person name="Hosono M."/>
            <person name="Torimaru M."/>
            <person name="Fukuda K."/>
            <person name="Mikami N."/>
        </authorList>
    </citation>
    <scope>NUCLEOTIDE SEQUENCE [LARGE SCALE GENOMIC DNA]</scope>
    <source>
        <strain evidence="2 3">KT1b</strain>
    </source>
</reference>
<name>A0ABP9Y9T8_9FUNG</name>
<feature type="compositionally biased region" description="Acidic residues" evidence="1">
    <location>
        <begin position="147"/>
        <end position="161"/>
    </location>
</feature>
<evidence type="ECO:0000313" key="2">
    <source>
        <dbReference type="EMBL" id="GAA5803719.1"/>
    </source>
</evidence>
<gene>
    <name evidence="2" type="ORF">HPULCUR_009203</name>
</gene>
<evidence type="ECO:0000256" key="1">
    <source>
        <dbReference type="SAM" id="MobiDB-lite"/>
    </source>
</evidence>
<dbReference type="Proteomes" id="UP001476247">
    <property type="component" value="Unassembled WGS sequence"/>
</dbReference>
<protein>
    <submittedName>
        <fullName evidence="2">Uncharacterized protein</fullName>
    </submittedName>
</protein>